<name>X0YPQ4_9ZZZZ</name>
<dbReference type="InterPro" id="IPR003594">
    <property type="entry name" value="HATPase_dom"/>
</dbReference>
<dbReference type="PROSITE" id="PS50109">
    <property type="entry name" value="HIS_KIN"/>
    <property type="match status" value="1"/>
</dbReference>
<dbReference type="InterPro" id="IPR050736">
    <property type="entry name" value="Sensor_HK_Regulatory"/>
</dbReference>
<dbReference type="EC" id="2.7.13.3" evidence="2"/>
<dbReference type="InterPro" id="IPR005467">
    <property type="entry name" value="His_kinase_dom"/>
</dbReference>
<dbReference type="GO" id="GO:0004673">
    <property type="term" value="F:protein histidine kinase activity"/>
    <property type="evidence" value="ECO:0007669"/>
    <property type="project" value="UniProtKB-EC"/>
</dbReference>
<reference evidence="7" key="1">
    <citation type="journal article" date="2014" name="Front. Microbiol.">
        <title>High frequency of phylogenetically diverse reductive dehalogenase-homologous genes in deep subseafloor sedimentary metagenomes.</title>
        <authorList>
            <person name="Kawai M."/>
            <person name="Futagami T."/>
            <person name="Toyoda A."/>
            <person name="Takaki Y."/>
            <person name="Nishi S."/>
            <person name="Hori S."/>
            <person name="Arai W."/>
            <person name="Tsubouchi T."/>
            <person name="Morono Y."/>
            <person name="Uchiyama I."/>
            <person name="Ito T."/>
            <person name="Fujiyama A."/>
            <person name="Inagaki F."/>
            <person name="Takami H."/>
        </authorList>
    </citation>
    <scope>NUCLEOTIDE SEQUENCE</scope>
    <source>
        <strain evidence="7">Expedition CK06-06</strain>
    </source>
</reference>
<keyword evidence="4" id="KW-0418">Kinase</keyword>
<dbReference type="SUPFAM" id="SSF55874">
    <property type="entry name" value="ATPase domain of HSP90 chaperone/DNA topoisomerase II/histidine kinase"/>
    <property type="match status" value="1"/>
</dbReference>
<dbReference type="Pfam" id="PF02518">
    <property type="entry name" value="HATPase_c"/>
    <property type="match status" value="1"/>
</dbReference>
<dbReference type="PRINTS" id="PR00344">
    <property type="entry name" value="BCTRLSENSOR"/>
</dbReference>
<gene>
    <name evidence="7" type="ORF">S01H4_19683</name>
</gene>
<evidence type="ECO:0000313" key="7">
    <source>
        <dbReference type="EMBL" id="GAG58205.1"/>
    </source>
</evidence>
<keyword evidence="5" id="KW-0902">Two-component regulatory system</keyword>
<dbReference type="PANTHER" id="PTHR43711:SF1">
    <property type="entry name" value="HISTIDINE KINASE 1"/>
    <property type="match status" value="1"/>
</dbReference>
<dbReference type="InterPro" id="IPR036890">
    <property type="entry name" value="HATPase_C_sf"/>
</dbReference>
<evidence type="ECO:0000256" key="3">
    <source>
        <dbReference type="ARBA" id="ARBA00022679"/>
    </source>
</evidence>
<dbReference type="PANTHER" id="PTHR43711">
    <property type="entry name" value="TWO-COMPONENT HISTIDINE KINASE"/>
    <property type="match status" value="1"/>
</dbReference>
<evidence type="ECO:0000256" key="2">
    <source>
        <dbReference type="ARBA" id="ARBA00012438"/>
    </source>
</evidence>
<evidence type="ECO:0000259" key="6">
    <source>
        <dbReference type="PROSITE" id="PS50109"/>
    </source>
</evidence>
<proteinExistence type="predicted"/>
<evidence type="ECO:0000256" key="5">
    <source>
        <dbReference type="ARBA" id="ARBA00023012"/>
    </source>
</evidence>
<dbReference type="GO" id="GO:0000160">
    <property type="term" value="P:phosphorelay signal transduction system"/>
    <property type="evidence" value="ECO:0007669"/>
    <property type="project" value="UniProtKB-KW"/>
</dbReference>
<keyword evidence="3" id="KW-0808">Transferase</keyword>
<comment type="caution">
    <text evidence="7">The sequence shown here is derived from an EMBL/GenBank/DDBJ whole genome shotgun (WGS) entry which is preliminary data.</text>
</comment>
<evidence type="ECO:0000256" key="4">
    <source>
        <dbReference type="ARBA" id="ARBA00022777"/>
    </source>
</evidence>
<evidence type="ECO:0000256" key="1">
    <source>
        <dbReference type="ARBA" id="ARBA00000085"/>
    </source>
</evidence>
<protein>
    <recommendedName>
        <fullName evidence="2">histidine kinase</fullName>
        <ecNumber evidence="2">2.7.13.3</ecNumber>
    </recommendedName>
</protein>
<comment type="catalytic activity">
    <reaction evidence="1">
        <text>ATP + protein L-histidine = ADP + protein N-phospho-L-histidine.</text>
        <dbReference type="EC" id="2.7.13.3"/>
    </reaction>
</comment>
<feature type="domain" description="Histidine kinase" evidence="6">
    <location>
        <begin position="42"/>
        <end position="103"/>
    </location>
</feature>
<dbReference type="InterPro" id="IPR004358">
    <property type="entry name" value="Sig_transdc_His_kin-like_C"/>
</dbReference>
<accession>X0YPQ4</accession>
<dbReference type="Gene3D" id="3.30.565.10">
    <property type="entry name" value="Histidine kinase-like ATPase, C-terminal domain"/>
    <property type="match status" value="1"/>
</dbReference>
<dbReference type="AlphaFoldDB" id="X0YPQ4"/>
<organism evidence="7">
    <name type="scientific">marine sediment metagenome</name>
    <dbReference type="NCBI Taxonomy" id="412755"/>
    <lineage>
        <taxon>unclassified sequences</taxon>
        <taxon>metagenomes</taxon>
        <taxon>ecological metagenomes</taxon>
    </lineage>
</organism>
<sequence>MQIGSALEVILLSLALADRINIIRKEKEEAQVLAIDNLHKADKLTGIFESFKQADASTSRVYGGTGLGLSITRQLIELHGGTIRAESTVDKGSQFIFTLPGTNELLYP</sequence>
<dbReference type="EMBL" id="BART01008794">
    <property type="protein sequence ID" value="GAG58205.1"/>
    <property type="molecule type" value="Genomic_DNA"/>
</dbReference>
<dbReference type="SMART" id="SM00387">
    <property type="entry name" value="HATPase_c"/>
    <property type="match status" value="1"/>
</dbReference>